<dbReference type="CDD" id="cd16934">
    <property type="entry name" value="HATPase_RsbT-like"/>
    <property type="match status" value="1"/>
</dbReference>
<dbReference type="EMBL" id="CABVGP010000001">
    <property type="protein sequence ID" value="VVJ16308.1"/>
    <property type="molecule type" value="Genomic_DNA"/>
</dbReference>
<name>A0A6I8LIY3_9PSEU</name>
<protein>
    <submittedName>
        <fullName evidence="2">Anti-sigma B factor RsbT / Phosphoserine phosphatase RsbX (EC)</fullName>
        <ecNumber evidence="2">3.1.3.3</ecNumber>
    </submittedName>
</protein>
<keyword evidence="3" id="KW-1185">Reference proteome</keyword>
<evidence type="ECO:0000313" key="2">
    <source>
        <dbReference type="EMBL" id="VVJ16308.1"/>
    </source>
</evidence>
<dbReference type="PANTHER" id="PTHR35801">
    <property type="entry name" value="PHOSPHOSERINE PHOSPHATASE RSBX"/>
    <property type="match status" value="1"/>
</dbReference>
<dbReference type="InterPro" id="IPR003594">
    <property type="entry name" value="HATPase_dom"/>
</dbReference>
<dbReference type="Proteomes" id="UP000399805">
    <property type="component" value="Unassembled WGS sequence"/>
</dbReference>
<keyword evidence="2" id="KW-0378">Hydrolase</keyword>
<dbReference type="SMART" id="SM00331">
    <property type="entry name" value="PP2C_SIG"/>
    <property type="match status" value="1"/>
</dbReference>
<dbReference type="InterPro" id="IPR036890">
    <property type="entry name" value="HATPase_C_sf"/>
</dbReference>
<dbReference type="PANTHER" id="PTHR35801:SF1">
    <property type="entry name" value="PHOSPHOSERINE PHOSPHATASE RSBX"/>
    <property type="match status" value="1"/>
</dbReference>
<dbReference type="EC" id="3.1.3.3" evidence="2"/>
<reference evidence="2 3" key="1">
    <citation type="submission" date="2019-09" db="EMBL/GenBank/DDBJ databases">
        <authorList>
            <person name="Leyn A S."/>
        </authorList>
    </citation>
    <scope>NUCLEOTIDE SEQUENCE [LARGE SCALE GENOMIC DNA]</scope>
    <source>
        <strain evidence="2">AA231_1</strain>
    </source>
</reference>
<dbReference type="RefSeq" id="WP_155541666.1">
    <property type="nucleotide sequence ID" value="NZ_CABVGP010000001.1"/>
</dbReference>
<dbReference type="InterPro" id="IPR036457">
    <property type="entry name" value="PPM-type-like_dom_sf"/>
</dbReference>
<proteinExistence type="predicted"/>
<dbReference type="Gene3D" id="3.60.40.10">
    <property type="entry name" value="PPM-type phosphatase domain"/>
    <property type="match status" value="1"/>
</dbReference>
<organism evidence="2 3">
    <name type="scientific">Amycolatopsis camponoti</name>
    <dbReference type="NCBI Taxonomy" id="2606593"/>
    <lineage>
        <taxon>Bacteria</taxon>
        <taxon>Bacillati</taxon>
        <taxon>Actinomycetota</taxon>
        <taxon>Actinomycetes</taxon>
        <taxon>Pseudonocardiales</taxon>
        <taxon>Pseudonocardiaceae</taxon>
        <taxon>Amycolatopsis</taxon>
    </lineage>
</organism>
<dbReference type="AlphaFoldDB" id="A0A6I8LIY3"/>
<evidence type="ECO:0000259" key="1">
    <source>
        <dbReference type="SMART" id="SM00331"/>
    </source>
</evidence>
<dbReference type="InterPro" id="IPR001932">
    <property type="entry name" value="PPM-type_phosphatase-like_dom"/>
</dbReference>
<dbReference type="GO" id="GO:0016787">
    <property type="term" value="F:hydrolase activity"/>
    <property type="evidence" value="ECO:0007669"/>
    <property type="project" value="UniProtKB-KW"/>
</dbReference>
<feature type="domain" description="PPM-type phosphatase" evidence="1">
    <location>
        <begin position="149"/>
        <end position="342"/>
    </location>
</feature>
<dbReference type="Pfam" id="PF07228">
    <property type="entry name" value="SpoIIE"/>
    <property type="match status" value="1"/>
</dbReference>
<dbReference type="Pfam" id="PF13581">
    <property type="entry name" value="HATPase_c_2"/>
    <property type="match status" value="1"/>
</dbReference>
<gene>
    <name evidence="2" type="ORF">AA23TX_01329</name>
</gene>
<evidence type="ECO:0000313" key="3">
    <source>
        <dbReference type="Proteomes" id="UP000399805"/>
    </source>
</evidence>
<accession>A0A6I8LIY3</accession>
<dbReference type="SUPFAM" id="SSF55874">
    <property type="entry name" value="ATPase domain of HSP90 chaperone/DNA topoisomerase II/histidine kinase"/>
    <property type="match status" value="1"/>
</dbReference>
<dbReference type="Gene3D" id="3.30.565.10">
    <property type="entry name" value="Histidine kinase-like ATPase, C-terminal domain"/>
    <property type="match status" value="1"/>
</dbReference>
<dbReference type="SUPFAM" id="SSF81606">
    <property type="entry name" value="PP2C-like"/>
    <property type="match status" value="1"/>
</dbReference>
<sequence>MVTVTVSDCLPVTEDVAWVPVDDPTAAGRARRIATALADRLGFTEQRTAEIGIVVTELATNLDRHARHGTLVVRSVRATTHAAVEVVAADLGPGIGDPAAAIADGHSTAGTLGVGLGAVHRLSDTVTVFSEPGSGTVVTARFQPAGADLAGDDAAGMTRPITGEEVCGDAYAVMRANGRLRLMMCDGSGHGPLAASAAQEAVRVFCERPADEPPEQVLAAIHAALRSSRGGAVAVADLAPAEGRVRFAGLGNIAASVVLGDRKQGMISVPGIAGYQARTIRAFDHELPAGAAVVLHSDGLTEKWRPAQWTALFDSTPLVIAAALVRDAGVRNDDAGVLVGKPRP</sequence>
<dbReference type="InterPro" id="IPR039248">
    <property type="entry name" value="Ptase_RsbX"/>
</dbReference>